<dbReference type="GO" id="GO:0016485">
    <property type="term" value="P:protein processing"/>
    <property type="evidence" value="ECO:0007669"/>
    <property type="project" value="TreeGrafter"/>
</dbReference>
<dbReference type="GO" id="GO:0004252">
    <property type="term" value="F:serine-type endopeptidase activity"/>
    <property type="evidence" value="ECO:0007669"/>
    <property type="project" value="InterPro"/>
</dbReference>
<name>A0AAD9P4F4_RIDPI</name>
<evidence type="ECO:0000259" key="9">
    <source>
        <dbReference type="Pfam" id="PF00082"/>
    </source>
</evidence>
<evidence type="ECO:0000256" key="2">
    <source>
        <dbReference type="ARBA" id="ARBA00022670"/>
    </source>
</evidence>
<dbReference type="InterPro" id="IPR034182">
    <property type="entry name" value="Kexin/furin"/>
</dbReference>
<dbReference type="PANTHER" id="PTHR42884">
    <property type="entry name" value="PROPROTEIN CONVERTASE SUBTILISIN/KEXIN-RELATED"/>
    <property type="match status" value="1"/>
</dbReference>
<keyword evidence="3" id="KW-0378">Hydrolase</keyword>
<evidence type="ECO:0000256" key="5">
    <source>
        <dbReference type="ARBA" id="ARBA00023157"/>
    </source>
</evidence>
<feature type="region of interest" description="Disordered" evidence="7">
    <location>
        <begin position="227"/>
        <end position="248"/>
    </location>
</feature>
<dbReference type="InterPro" id="IPR036852">
    <property type="entry name" value="Peptidase_S8/S53_dom_sf"/>
</dbReference>
<dbReference type="AlphaFoldDB" id="A0AAD9P4F4"/>
<dbReference type="Gene3D" id="3.30.70.850">
    <property type="entry name" value="Peptidase S8, pro-domain"/>
    <property type="match status" value="1"/>
</dbReference>
<accession>A0AAD9P4F4</accession>
<evidence type="ECO:0000313" key="12">
    <source>
        <dbReference type="Proteomes" id="UP001209878"/>
    </source>
</evidence>
<evidence type="ECO:0000256" key="4">
    <source>
        <dbReference type="ARBA" id="ARBA00022825"/>
    </source>
</evidence>
<dbReference type="GO" id="GO:0005802">
    <property type="term" value="C:trans-Golgi network"/>
    <property type="evidence" value="ECO:0007669"/>
    <property type="project" value="TreeGrafter"/>
</dbReference>
<dbReference type="Gene3D" id="3.40.50.200">
    <property type="entry name" value="Peptidase S8/S53 domain"/>
    <property type="match status" value="1"/>
</dbReference>
<keyword evidence="8" id="KW-0732">Signal</keyword>
<keyword evidence="4" id="KW-0720">Serine protease</keyword>
<dbReference type="PROSITE" id="PS51892">
    <property type="entry name" value="SUBTILASE"/>
    <property type="match status" value="1"/>
</dbReference>
<dbReference type="PROSITE" id="PS00137">
    <property type="entry name" value="SUBTILASE_HIS"/>
    <property type="match status" value="1"/>
</dbReference>
<feature type="compositionally biased region" description="Basic and acidic residues" evidence="7">
    <location>
        <begin position="228"/>
        <end position="244"/>
    </location>
</feature>
<keyword evidence="5" id="KW-1015">Disulfide bond</keyword>
<dbReference type="CDD" id="cd04059">
    <property type="entry name" value="Peptidases_S8_Protein_convertases_Kexins_Furin-like"/>
    <property type="match status" value="1"/>
</dbReference>
<keyword evidence="2" id="KW-0645">Protease</keyword>
<dbReference type="SUPFAM" id="SSF54897">
    <property type="entry name" value="Protease propeptides/inhibitors"/>
    <property type="match status" value="1"/>
</dbReference>
<dbReference type="SUPFAM" id="SSF52743">
    <property type="entry name" value="Subtilisin-like"/>
    <property type="match status" value="1"/>
</dbReference>
<feature type="domain" description="Peptidase S8/S53" evidence="9">
    <location>
        <begin position="197"/>
        <end position="331"/>
    </location>
</feature>
<dbReference type="GO" id="GO:0000139">
    <property type="term" value="C:Golgi membrane"/>
    <property type="evidence" value="ECO:0007669"/>
    <property type="project" value="TreeGrafter"/>
</dbReference>
<dbReference type="Pfam" id="PF16470">
    <property type="entry name" value="S8_pro-domain"/>
    <property type="match status" value="1"/>
</dbReference>
<dbReference type="Proteomes" id="UP001209878">
    <property type="component" value="Unassembled WGS sequence"/>
</dbReference>
<feature type="signal peptide" evidence="8">
    <location>
        <begin position="1"/>
        <end position="27"/>
    </location>
</feature>
<dbReference type="InterPro" id="IPR023827">
    <property type="entry name" value="Peptidase_S8_Asp-AS"/>
</dbReference>
<keyword evidence="12" id="KW-1185">Reference proteome</keyword>
<evidence type="ECO:0000256" key="3">
    <source>
        <dbReference type="ARBA" id="ARBA00022801"/>
    </source>
</evidence>
<dbReference type="PRINTS" id="PR00723">
    <property type="entry name" value="SUBTILISIN"/>
</dbReference>
<dbReference type="InterPro" id="IPR038466">
    <property type="entry name" value="S8_pro-domain_sf"/>
</dbReference>
<proteinExistence type="inferred from homology"/>
<dbReference type="InterPro" id="IPR015500">
    <property type="entry name" value="Peptidase_S8_subtilisin-rel"/>
</dbReference>
<evidence type="ECO:0000313" key="11">
    <source>
        <dbReference type="EMBL" id="KAK2187945.1"/>
    </source>
</evidence>
<evidence type="ECO:0000256" key="7">
    <source>
        <dbReference type="SAM" id="MobiDB-lite"/>
    </source>
</evidence>
<feature type="chain" id="PRO_5042070801" evidence="8">
    <location>
        <begin position="28"/>
        <end position="342"/>
    </location>
</feature>
<evidence type="ECO:0000259" key="10">
    <source>
        <dbReference type="Pfam" id="PF16470"/>
    </source>
</evidence>
<dbReference type="EMBL" id="JAODUO010000149">
    <property type="protein sequence ID" value="KAK2187945.1"/>
    <property type="molecule type" value="Genomic_DNA"/>
</dbReference>
<evidence type="ECO:0000256" key="6">
    <source>
        <dbReference type="PROSITE-ProRule" id="PRU01240"/>
    </source>
</evidence>
<evidence type="ECO:0000256" key="1">
    <source>
        <dbReference type="ARBA" id="ARBA00005325"/>
    </source>
</evidence>
<reference evidence="11" key="1">
    <citation type="journal article" date="2023" name="Mol. Biol. Evol.">
        <title>Third-Generation Sequencing Reveals the Adaptive Role of the Epigenome in Three Deep-Sea Polychaetes.</title>
        <authorList>
            <person name="Perez M."/>
            <person name="Aroh O."/>
            <person name="Sun Y."/>
            <person name="Lan Y."/>
            <person name="Juniper S.K."/>
            <person name="Young C.R."/>
            <person name="Angers B."/>
            <person name="Qian P.Y."/>
        </authorList>
    </citation>
    <scope>NUCLEOTIDE SEQUENCE</scope>
    <source>
        <strain evidence="11">R07B-5</strain>
    </source>
</reference>
<protein>
    <submittedName>
        <fullName evidence="11">Uncharacterized protein</fullName>
    </submittedName>
</protein>
<comment type="caution">
    <text evidence="6">Lacks conserved residue(s) required for the propagation of feature annotation.</text>
</comment>
<dbReference type="Pfam" id="PF00082">
    <property type="entry name" value="Peptidase_S8"/>
    <property type="match status" value="1"/>
</dbReference>
<dbReference type="PANTHER" id="PTHR42884:SF23">
    <property type="entry name" value="FURIN-LIKE PROTEASE 2"/>
    <property type="match status" value="1"/>
</dbReference>
<dbReference type="PROSITE" id="PS00136">
    <property type="entry name" value="SUBTILASE_ASP"/>
    <property type="match status" value="1"/>
</dbReference>
<gene>
    <name evidence="11" type="ORF">NP493_149g03028</name>
</gene>
<sequence>MARWRRQSVLCCVTIAVFCTLLQGGSTDEIGHYTNDFVVEIDGDMAVADLVASTTGFSVEKQLTSVGDGVFHFVHSGVSSRSKRSADDLLARLLANPSVRRAEQQRELTRVKREIIYDKQKELPIRTYEDKSVYQRFKAPNIVRKDNIPNPKDSQNHIKFNDQYFPDQWYLVNTGQSGGPVGYDINVESAWRKGFTGKGVVVTILDDGIDHTHPDLALNYDPLASGDLNDKNDPLNDPTPDKTKPTNAHGTRCAGEVAAIANNSNCCVGVAYEAKIGGVRMLDGKVTDMLEAQALLYHNQHVDIYSASWGPKDDGKTMEGPGTYVKRALQKGVTEVSQTERG</sequence>
<evidence type="ECO:0000256" key="8">
    <source>
        <dbReference type="SAM" id="SignalP"/>
    </source>
</evidence>
<feature type="domain" description="Peptidase S8 pro-domain" evidence="10">
    <location>
        <begin position="37"/>
        <end position="113"/>
    </location>
</feature>
<organism evidence="11 12">
    <name type="scientific">Ridgeia piscesae</name>
    <name type="common">Tubeworm</name>
    <dbReference type="NCBI Taxonomy" id="27915"/>
    <lineage>
        <taxon>Eukaryota</taxon>
        <taxon>Metazoa</taxon>
        <taxon>Spiralia</taxon>
        <taxon>Lophotrochozoa</taxon>
        <taxon>Annelida</taxon>
        <taxon>Polychaeta</taxon>
        <taxon>Sedentaria</taxon>
        <taxon>Canalipalpata</taxon>
        <taxon>Sabellida</taxon>
        <taxon>Siboglinidae</taxon>
        <taxon>Ridgeia</taxon>
    </lineage>
</organism>
<dbReference type="InterPro" id="IPR022398">
    <property type="entry name" value="Peptidase_S8_His-AS"/>
</dbReference>
<comment type="similarity">
    <text evidence="1">Belongs to the peptidase S8 family. Furin subfamily.</text>
</comment>
<dbReference type="InterPro" id="IPR000209">
    <property type="entry name" value="Peptidase_S8/S53_dom"/>
</dbReference>
<dbReference type="InterPro" id="IPR032815">
    <property type="entry name" value="S8_pro-domain"/>
</dbReference>
<comment type="caution">
    <text evidence="11">The sequence shown here is derived from an EMBL/GenBank/DDBJ whole genome shotgun (WGS) entry which is preliminary data.</text>
</comment>